<dbReference type="Pfam" id="PF16922">
    <property type="entry name" value="SLD5_C"/>
    <property type="match status" value="1"/>
</dbReference>
<name>A0A9N8WBG5_9GLOM</name>
<dbReference type="PANTHER" id="PTHR21206">
    <property type="entry name" value="SLD5 PROTEIN"/>
    <property type="match status" value="1"/>
</dbReference>
<reference evidence="3" key="1">
    <citation type="submission" date="2021-06" db="EMBL/GenBank/DDBJ databases">
        <authorList>
            <person name="Kallberg Y."/>
            <person name="Tangrot J."/>
            <person name="Rosling A."/>
        </authorList>
    </citation>
    <scope>NUCLEOTIDE SEQUENCE</scope>
    <source>
        <strain evidence="3">AZ414A</strain>
    </source>
</reference>
<protein>
    <recommendedName>
        <fullName evidence="1">DNA replication complex GINS protein SLD5</fullName>
    </recommendedName>
</protein>
<comment type="similarity">
    <text evidence="1">Belongs to the GINS4/SLD5 family.</text>
</comment>
<accession>A0A9N8WBG5</accession>
<proteinExistence type="inferred from homology"/>
<dbReference type="CDD" id="cd21692">
    <property type="entry name" value="GINS_B_Sld5"/>
    <property type="match status" value="1"/>
</dbReference>
<evidence type="ECO:0000256" key="1">
    <source>
        <dbReference type="PIRNR" id="PIRNR007764"/>
    </source>
</evidence>
<comment type="subcellular location">
    <subcellularLocation>
        <location evidence="1">Nucleus</location>
    </subcellularLocation>
</comment>
<dbReference type="Gene3D" id="1.20.58.1030">
    <property type="match status" value="2"/>
</dbReference>
<dbReference type="GO" id="GO:0006261">
    <property type="term" value="P:DNA-templated DNA replication"/>
    <property type="evidence" value="ECO:0007669"/>
    <property type="project" value="InterPro"/>
</dbReference>
<dbReference type="OrthoDB" id="338231at2759"/>
<dbReference type="InterPro" id="IPR036224">
    <property type="entry name" value="GINS_bundle-like_dom_sf"/>
</dbReference>
<evidence type="ECO:0000313" key="3">
    <source>
        <dbReference type="EMBL" id="CAG8481641.1"/>
    </source>
</evidence>
<organism evidence="3 4">
    <name type="scientific">Diversispora eburnea</name>
    <dbReference type="NCBI Taxonomy" id="1213867"/>
    <lineage>
        <taxon>Eukaryota</taxon>
        <taxon>Fungi</taxon>
        <taxon>Fungi incertae sedis</taxon>
        <taxon>Mucoromycota</taxon>
        <taxon>Glomeromycotina</taxon>
        <taxon>Glomeromycetes</taxon>
        <taxon>Diversisporales</taxon>
        <taxon>Diversisporaceae</taxon>
        <taxon>Diversispora</taxon>
    </lineage>
</organism>
<sequence>MSRVFFRHDENPTTGLEDEALQFTKEFFDDDDLDIDLVDDDDSIIETDVEKLKRAWLNENYSPEILPYEPALERLNSLVEDQATKAESLILSSMDTCSIAMLLFNDNEQNTELKNRLSSSELEFAENYIKLIEKHKDSSFLHKFSQNSVNILKTMNYDLEQAIFCKLKEDFGTYSFPSSLDEEEQLKKGDSYLIKYNDIRRLLNDGYIDLI</sequence>
<dbReference type="GO" id="GO:0000811">
    <property type="term" value="C:GINS complex"/>
    <property type="evidence" value="ECO:0007669"/>
    <property type="project" value="UniProtKB-UniRule"/>
</dbReference>
<keyword evidence="4" id="KW-1185">Reference proteome</keyword>
<comment type="function">
    <text evidence="1">The GINS complex plays an essential role in the initiation of DNA replication.</text>
</comment>
<comment type="caution">
    <text evidence="3">The sequence shown here is derived from an EMBL/GenBank/DDBJ whole genome shotgun (WGS) entry which is preliminary data.</text>
</comment>
<keyword evidence="1" id="KW-0539">Nucleus</keyword>
<dbReference type="GO" id="GO:0000727">
    <property type="term" value="P:double-strand break repair via break-induced replication"/>
    <property type="evidence" value="ECO:0007669"/>
    <property type="project" value="TreeGrafter"/>
</dbReference>
<evidence type="ECO:0000313" key="4">
    <source>
        <dbReference type="Proteomes" id="UP000789706"/>
    </source>
</evidence>
<dbReference type="AlphaFoldDB" id="A0A9N8WBG5"/>
<gene>
    <name evidence="3" type="ORF">DEBURN_LOCUS3696</name>
</gene>
<dbReference type="InterPro" id="IPR031633">
    <property type="entry name" value="SLD5_C"/>
</dbReference>
<feature type="domain" description="DNA replication complex GINS protein SLD5 C-terminal" evidence="2">
    <location>
        <begin position="158"/>
        <end position="211"/>
    </location>
</feature>
<evidence type="ECO:0000259" key="2">
    <source>
        <dbReference type="Pfam" id="PF16922"/>
    </source>
</evidence>
<dbReference type="InterPro" id="IPR008591">
    <property type="entry name" value="GINS_Sld5"/>
</dbReference>
<dbReference type="Proteomes" id="UP000789706">
    <property type="component" value="Unassembled WGS sequence"/>
</dbReference>
<keyword evidence="1" id="KW-0235">DNA replication</keyword>
<dbReference type="EMBL" id="CAJVPK010000243">
    <property type="protein sequence ID" value="CAG8481641.1"/>
    <property type="molecule type" value="Genomic_DNA"/>
</dbReference>
<dbReference type="SUPFAM" id="SSF160059">
    <property type="entry name" value="PriA/YqbF domain"/>
    <property type="match status" value="1"/>
</dbReference>
<dbReference type="PANTHER" id="PTHR21206:SF0">
    <property type="entry name" value="DNA REPLICATION COMPLEX GINS PROTEIN SLD5"/>
    <property type="match status" value="1"/>
</dbReference>
<dbReference type="PIRSF" id="PIRSF007764">
    <property type="entry name" value="Sld5"/>
    <property type="match status" value="1"/>
</dbReference>
<dbReference type="SUPFAM" id="SSF158573">
    <property type="entry name" value="GINS helical bundle-like"/>
    <property type="match status" value="1"/>
</dbReference>
<dbReference type="Gene3D" id="3.40.5.60">
    <property type="match status" value="1"/>
</dbReference>